<evidence type="ECO:0000313" key="3">
    <source>
        <dbReference type="Proteomes" id="UP000887159"/>
    </source>
</evidence>
<proteinExistence type="predicted"/>
<keyword evidence="3" id="KW-1185">Reference proteome</keyword>
<dbReference type="AlphaFoldDB" id="A0A8X6T151"/>
<evidence type="ECO:0000256" key="1">
    <source>
        <dbReference type="SAM" id="SignalP"/>
    </source>
</evidence>
<reference evidence="2" key="1">
    <citation type="submission" date="2020-08" db="EMBL/GenBank/DDBJ databases">
        <title>Multicomponent nature underlies the extraordinary mechanical properties of spider dragline silk.</title>
        <authorList>
            <person name="Kono N."/>
            <person name="Nakamura H."/>
            <person name="Mori M."/>
            <person name="Yoshida Y."/>
            <person name="Ohtoshi R."/>
            <person name="Malay A.D."/>
            <person name="Moran D.A.P."/>
            <person name="Tomita M."/>
            <person name="Numata K."/>
            <person name="Arakawa K."/>
        </authorList>
    </citation>
    <scope>NUCLEOTIDE SEQUENCE</scope>
</reference>
<feature type="chain" id="PRO_5036500600" evidence="1">
    <location>
        <begin position="20"/>
        <end position="91"/>
    </location>
</feature>
<dbReference type="Gene3D" id="3.30.420.10">
    <property type="entry name" value="Ribonuclease H-like superfamily/Ribonuclease H"/>
    <property type="match status" value="1"/>
</dbReference>
<dbReference type="InterPro" id="IPR036397">
    <property type="entry name" value="RNaseH_sf"/>
</dbReference>
<comment type="caution">
    <text evidence="2">The sequence shown here is derived from an EMBL/GenBank/DDBJ whole genome shotgun (WGS) entry which is preliminary data.</text>
</comment>
<gene>
    <name evidence="2" type="primary">jhamt_4</name>
    <name evidence="2" type="ORF">TNCV_3295601</name>
</gene>
<evidence type="ECO:0000313" key="2">
    <source>
        <dbReference type="EMBL" id="GFY21916.1"/>
    </source>
</evidence>
<dbReference type="EMBL" id="BMAU01021359">
    <property type="protein sequence ID" value="GFY21916.1"/>
    <property type="molecule type" value="Genomic_DNA"/>
</dbReference>
<dbReference type="Proteomes" id="UP000887159">
    <property type="component" value="Unassembled WGS sequence"/>
</dbReference>
<accession>A0A8X6T151</accession>
<sequence length="91" mass="10377">MQFGTWSGWVVTSIRLCGSIFPTLMEFSSKDNCTSHKSRLATAWLDEHSSDFSVTNWSRRKPYLNPIEHILDVLEQGVKGHHTTQTILAEL</sequence>
<dbReference type="GO" id="GO:0003676">
    <property type="term" value="F:nucleic acid binding"/>
    <property type="evidence" value="ECO:0007669"/>
    <property type="project" value="InterPro"/>
</dbReference>
<name>A0A8X6T151_TRICX</name>
<organism evidence="2 3">
    <name type="scientific">Trichonephila clavipes</name>
    <name type="common">Golden silk orbweaver</name>
    <name type="synonym">Nephila clavipes</name>
    <dbReference type="NCBI Taxonomy" id="2585209"/>
    <lineage>
        <taxon>Eukaryota</taxon>
        <taxon>Metazoa</taxon>
        <taxon>Ecdysozoa</taxon>
        <taxon>Arthropoda</taxon>
        <taxon>Chelicerata</taxon>
        <taxon>Arachnida</taxon>
        <taxon>Araneae</taxon>
        <taxon>Araneomorphae</taxon>
        <taxon>Entelegynae</taxon>
        <taxon>Araneoidea</taxon>
        <taxon>Nephilidae</taxon>
        <taxon>Trichonephila</taxon>
    </lineage>
</organism>
<protein>
    <submittedName>
        <fullName evidence="2">Juvenile hormone acid O-methyltransferase</fullName>
    </submittedName>
</protein>
<feature type="signal peptide" evidence="1">
    <location>
        <begin position="1"/>
        <end position="19"/>
    </location>
</feature>
<keyword evidence="1" id="KW-0732">Signal</keyword>